<name>X1BP29_9ZZZZ</name>
<feature type="non-terminal residue" evidence="1">
    <location>
        <position position="39"/>
    </location>
</feature>
<gene>
    <name evidence="1" type="ORF">S01H4_26552</name>
</gene>
<accession>X1BP29</accession>
<proteinExistence type="predicted"/>
<evidence type="ECO:0000313" key="1">
    <source>
        <dbReference type="EMBL" id="GAG85828.1"/>
    </source>
</evidence>
<dbReference type="AlphaFoldDB" id="X1BP29"/>
<organism evidence="1">
    <name type="scientific">marine sediment metagenome</name>
    <dbReference type="NCBI Taxonomy" id="412755"/>
    <lineage>
        <taxon>unclassified sequences</taxon>
        <taxon>metagenomes</taxon>
        <taxon>ecological metagenomes</taxon>
    </lineage>
</organism>
<dbReference type="EMBL" id="BART01012826">
    <property type="protein sequence ID" value="GAG85828.1"/>
    <property type="molecule type" value="Genomic_DNA"/>
</dbReference>
<comment type="caution">
    <text evidence="1">The sequence shown here is derived from an EMBL/GenBank/DDBJ whole genome shotgun (WGS) entry which is preliminary data.</text>
</comment>
<reference evidence="1" key="1">
    <citation type="journal article" date="2014" name="Front. Microbiol.">
        <title>High frequency of phylogenetically diverse reductive dehalogenase-homologous genes in deep subseafloor sedimentary metagenomes.</title>
        <authorList>
            <person name="Kawai M."/>
            <person name="Futagami T."/>
            <person name="Toyoda A."/>
            <person name="Takaki Y."/>
            <person name="Nishi S."/>
            <person name="Hori S."/>
            <person name="Arai W."/>
            <person name="Tsubouchi T."/>
            <person name="Morono Y."/>
            <person name="Uchiyama I."/>
            <person name="Ito T."/>
            <person name="Fujiyama A."/>
            <person name="Inagaki F."/>
            <person name="Takami H."/>
        </authorList>
    </citation>
    <scope>NUCLEOTIDE SEQUENCE</scope>
    <source>
        <strain evidence="1">Expedition CK06-06</strain>
    </source>
</reference>
<protein>
    <submittedName>
        <fullName evidence="1">Uncharacterized protein</fullName>
    </submittedName>
</protein>
<sequence>MFEELLASLRSGYIIRAPEVKYALKMAKEGELDLKKAFF</sequence>